<gene>
    <name evidence="3" type="ORF">NTEN_LOCUS20339</name>
</gene>
<feature type="domain" description="Septin-type G" evidence="2">
    <location>
        <begin position="33"/>
        <end position="214"/>
    </location>
</feature>
<dbReference type="Gene3D" id="3.40.50.300">
    <property type="entry name" value="P-loop containing nucleotide triphosphate hydrolases"/>
    <property type="match status" value="2"/>
</dbReference>
<sequence>MNSVASKFNFSGDRDYIGFATLPEQIHRKSVKRGFDFTLMVVGESGLGKSTLVNSLFLSDLYKDRQILDVADKLERTTTIERKTMDIEERGVKLRLTVVDTPGKIENPKHSDFNKLRNMLITTHMQDLKDVTEDVHYENFRAQCISQISQQAFRERGKLKRDSVPLNMDPAMITETDRLLLQKDEEIRRMQDMLAQMQQKLKATTHSNDNIVNI</sequence>
<dbReference type="Pfam" id="PF00735">
    <property type="entry name" value="Septin"/>
    <property type="match status" value="2"/>
</dbReference>
<keyword evidence="1" id="KW-0175">Coiled coil</keyword>
<dbReference type="Proteomes" id="UP000479000">
    <property type="component" value="Unassembled WGS sequence"/>
</dbReference>
<dbReference type="InterPro" id="IPR030379">
    <property type="entry name" value="G_SEPTIN_dom"/>
</dbReference>
<dbReference type="SUPFAM" id="SSF52540">
    <property type="entry name" value="P-loop containing nucleoside triphosphate hydrolases"/>
    <property type="match status" value="1"/>
</dbReference>
<feature type="coiled-coil region" evidence="1">
    <location>
        <begin position="180"/>
        <end position="207"/>
    </location>
</feature>
<dbReference type="EMBL" id="CADCXU010029848">
    <property type="protein sequence ID" value="CAB0016009.1"/>
    <property type="molecule type" value="Genomic_DNA"/>
</dbReference>
<keyword evidence="4" id="KW-1185">Reference proteome</keyword>
<reference evidence="3 4" key="1">
    <citation type="submission" date="2020-02" db="EMBL/GenBank/DDBJ databases">
        <authorList>
            <person name="Ferguson B K."/>
        </authorList>
    </citation>
    <scope>NUCLEOTIDE SEQUENCE [LARGE SCALE GENOMIC DNA]</scope>
</reference>
<dbReference type="InterPro" id="IPR027417">
    <property type="entry name" value="P-loop_NTPase"/>
</dbReference>
<dbReference type="PANTHER" id="PTHR18884">
    <property type="entry name" value="SEPTIN"/>
    <property type="match status" value="1"/>
</dbReference>
<dbReference type="PROSITE" id="PS51719">
    <property type="entry name" value="G_SEPTIN"/>
    <property type="match status" value="1"/>
</dbReference>
<dbReference type="AlphaFoldDB" id="A0A6H5HG39"/>
<evidence type="ECO:0000313" key="4">
    <source>
        <dbReference type="Proteomes" id="UP000479000"/>
    </source>
</evidence>
<accession>A0A6H5HG39</accession>
<evidence type="ECO:0000259" key="2">
    <source>
        <dbReference type="PROSITE" id="PS51719"/>
    </source>
</evidence>
<organism evidence="3 4">
    <name type="scientific">Nesidiocoris tenuis</name>
    <dbReference type="NCBI Taxonomy" id="355587"/>
    <lineage>
        <taxon>Eukaryota</taxon>
        <taxon>Metazoa</taxon>
        <taxon>Ecdysozoa</taxon>
        <taxon>Arthropoda</taxon>
        <taxon>Hexapoda</taxon>
        <taxon>Insecta</taxon>
        <taxon>Pterygota</taxon>
        <taxon>Neoptera</taxon>
        <taxon>Paraneoptera</taxon>
        <taxon>Hemiptera</taxon>
        <taxon>Heteroptera</taxon>
        <taxon>Panheteroptera</taxon>
        <taxon>Cimicomorpha</taxon>
        <taxon>Miridae</taxon>
        <taxon>Dicyphina</taxon>
        <taxon>Nesidiocoris</taxon>
    </lineage>
</organism>
<proteinExistence type="predicted"/>
<dbReference type="OrthoDB" id="416553at2759"/>
<evidence type="ECO:0000313" key="3">
    <source>
        <dbReference type="EMBL" id="CAB0016009.1"/>
    </source>
</evidence>
<name>A0A6H5HG39_9HEMI</name>
<protein>
    <recommendedName>
        <fullName evidence="2">Septin-type G domain-containing protein</fullName>
    </recommendedName>
</protein>
<dbReference type="GO" id="GO:0005525">
    <property type="term" value="F:GTP binding"/>
    <property type="evidence" value="ECO:0007669"/>
    <property type="project" value="InterPro"/>
</dbReference>
<evidence type="ECO:0000256" key="1">
    <source>
        <dbReference type="SAM" id="Coils"/>
    </source>
</evidence>